<evidence type="ECO:0000313" key="2">
    <source>
        <dbReference type="Proteomes" id="UP000280861"/>
    </source>
</evidence>
<dbReference type="Proteomes" id="UP000280861">
    <property type="component" value="Unassembled WGS sequence"/>
</dbReference>
<organism evidence="1 2">
    <name type="scientific">Arthrobacter ulcerisalmonis</name>
    <dbReference type="NCBI Taxonomy" id="2483813"/>
    <lineage>
        <taxon>Bacteria</taxon>
        <taxon>Bacillati</taxon>
        <taxon>Actinomycetota</taxon>
        <taxon>Actinomycetes</taxon>
        <taxon>Micrococcales</taxon>
        <taxon>Micrococcaceae</taxon>
        <taxon>Arthrobacter</taxon>
    </lineage>
</organism>
<reference evidence="1 2" key="1">
    <citation type="submission" date="2018-11" db="EMBL/GenBank/DDBJ databases">
        <authorList>
            <person name="Criscuolo A."/>
        </authorList>
    </citation>
    <scope>NUCLEOTIDE SEQUENCE [LARGE SCALE GENOMIC DNA]</scope>
    <source>
        <strain evidence="1">AT11b</strain>
    </source>
</reference>
<keyword evidence="2" id="KW-1185">Reference proteome</keyword>
<proteinExistence type="predicted"/>
<accession>A0A3P5XN40</accession>
<sequence>MNASLERYVAEMERNREETTEEMVRRIVVEELKKAGVIQ</sequence>
<evidence type="ECO:0000313" key="1">
    <source>
        <dbReference type="EMBL" id="VDC32291.1"/>
    </source>
</evidence>
<dbReference type="AlphaFoldDB" id="A0A3P5XN40"/>
<dbReference type="EMBL" id="UXAU01000040">
    <property type="protein sequence ID" value="VDC32291.1"/>
    <property type="molecule type" value="Genomic_DNA"/>
</dbReference>
<protein>
    <submittedName>
        <fullName evidence="1">Uncharacterized protein</fullName>
    </submittedName>
</protein>
<gene>
    <name evidence="1" type="ORF">PSET11_03046</name>
</gene>
<name>A0A3P5XN40_9MICC</name>